<organism evidence="2 3">
    <name type="scientific">Tropilaelaps mercedesae</name>
    <dbReference type="NCBI Taxonomy" id="418985"/>
    <lineage>
        <taxon>Eukaryota</taxon>
        <taxon>Metazoa</taxon>
        <taxon>Ecdysozoa</taxon>
        <taxon>Arthropoda</taxon>
        <taxon>Chelicerata</taxon>
        <taxon>Arachnida</taxon>
        <taxon>Acari</taxon>
        <taxon>Parasitiformes</taxon>
        <taxon>Mesostigmata</taxon>
        <taxon>Gamasina</taxon>
        <taxon>Dermanyssoidea</taxon>
        <taxon>Laelapidae</taxon>
        <taxon>Tropilaelaps</taxon>
    </lineage>
</organism>
<dbReference type="AlphaFoldDB" id="A0A1V9XCR5"/>
<gene>
    <name evidence="2" type="ORF">BIW11_11187</name>
</gene>
<name>A0A1V9XCR5_9ACAR</name>
<sequence>MPIPRQDLQLSHGLWGFEDDPGGTQLPPVHQTKKTQMAKQEWKRLIDIQRHLMLTQSRESHSSSSSDKEVLRDISQQRSRGGGAPSDGKGGEKNKTSDKEVDDKAKGNRRRVQVKTSTGSRLPPNKSRKSSTAEAVEEAKLQRKSSVSLPVVSRDGTHWPVKKGDPHTRESSTAPELGAESPMARHPSRGGVKTEVVSGRCDEVDQGGIRGEQSVMLHYIDVSSPPTTMRIVDSGYTSIGSGKRQRNLLLAMTLKYGLRR</sequence>
<dbReference type="InParanoid" id="A0A1V9XCR5"/>
<comment type="caution">
    <text evidence="2">The sequence shown here is derived from an EMBL/GenBank/DDBJ whole genome shotgun (WGS) entry which is preliminary data.</text>
</comment>
<proteinExistence type="predicted"/>
<feature type="compositionally biased region" description="Basic and acidic residues" evidence="1">
    <location>
        <begin position="58"/>
        <end position="72"/>
    </location>
</feature>
<accession>A0A1V9XCR5</accession>
<dbReference type="EMBL" id="MNPL01015308">
    <property type="protein sequence ID" value="OQR71132.1"/>
    <property type="molecule type" value="Genomic_DNA"/>
</dbReference>
<reference evidence="2 3" key="1">
    <citation type="journal article" date="2017" name="Gigascience">
        <title>Draft genome of the honey bee ectoparasitic mite, Tropilaelaps mercedesae, is shaped by the parasitic life history.</title>
        <authorList>
            <person name="Dong X."/>
            <person name="Armstrong S.D."/>
            <person name="Xia D."/>
            <person name="Makepeace B.L."/>
            <person name="Darby A.C."/>
            <person name="Kadowaki T."/>
        </authorList>
    </citation>
    <scope>NUCLEOTIDE SEQUENCE [LARGE SCALE GENOMIC DNA]</scope>
    <source>
        <strain evidence="2">Wuxi-XJTLU</strain>
    </source>
</reference>
<evidence type="ECO:0000313" key="3">
    <source>
        <dbReference type="Proteomes" id="UP000192247"/>
    </source>
</evidence>
<evidence type="ECO:0000313" key="2">
    <source>
        <dbReference type="EMBL" id="OQR71132.1"/>
    </source>
</evidence>
<feature type="compositionally biased region" description="Basic and acidic residues" evidence="1">
    <location>
        <begin position="89"/>
        <end position="106"/>
    </location>
</feature>
<dbReference type="Proteomes" id="UP000192247">
    <property type="component" value="Unassembled WGS sequence"/>
</dbReference>
<feature type="region of interest" description="Disordered" evidence="1">
    <location>
        <begin position="1"/>
        <end position="196"/>
    </location>
</feature>
<evidence type="ECO:0000256" key="1">
    <source>
        <dbReference type="SAM" id="MobiDB-lite"/>
    </source>
</evidence>
<protein>
    <submittedName>
        <fullName evidence="2">Uncharacterized protein</fullName>
    </submittedName>
</protein>
<keyword evidence="3" id="KW-1185">Reference proteome</keyword>
<feature type="compositionally biased region" description="Basic and acidic residues" evidence="1">
    <location>
        <begin position="40"/>
        <end position="50"/>
    </location>
</feature>